<dbReference type="Proteomes" id="UP000006004">
    <property type="component" value="Unassembled WGS sequence"/>
</dbReference>
<evidence type="ECO:0000256" key="1">
    <source>
        <dbReference type="SAM" id="Phobius"/>
    </source>
</evidence>
<dbReference type="GeneID" id="93288258"/>
<reference evidence="2" key="1">
    <citation type="submission" date="2009-01" db="EMBL/GenBank/DDBJ databases">
        <authorList>
            <person name="Fulton L."/>
            <person name="Clifton S."/>
            <person name="Chinwalla A.T."/>
            <person name="Mitreva M."/>
            <person name="Sodergren E."/>
            <person name="Weinstock G."/>
            <person name="Clifton S."/>
            <person name="Dooling D.J."/>
            <person name="Fulton B."/>
            <person name="Minx P."/>
            <person name="Pepin K.H."/>
            <person name="Johnson M."/>
            <person name="Bhonagiri V."/>
            <person name="Nash W.E."/>
            <person name="Mardis E.R."/>
            <person name="Wilson R.K."/>
        </authorList>
    </citation>
    <scope>NUCLEOTIDE SEQUENCE [LARGE SCALE GENOMIC DNA]</scope>
    <source>
        <strain evidence="2">ATCC 10379</strain>
    </source>
</reference>
<keyword evidence="3" id="KW-1185">Reference proteome</keyword>
<sequence length="353" mass="38895">MNKGIKYILGFAAIFVAAVICVFGIIKYEEMQENSTSNNSENLGSADGKKLDKETTIIFEKISSLNDIDALNSELHLSQSVVDILKKYAPTVYYTVDNSEGFDKIYFRLGGYIVDRKVNGINEIIGSYKIDDGKLTSTGDDLGKVGSKINGGDLTWKQLNLNNKVHDKDAAKAVADKFFAVGLGGGVDSMLGIFAYSSDSSKHITDAQLGLTIVPMSLAEITDMYNAATPDTYNADQVYKKVSELKQAKYREVDDSYKGNESKYNKSIGNGEVLYFKKDKMYLAAFGGIGGAMGMTLTTPDKWTEEGDRIIIPLINNFEGGRIKGKMVLRLNNKVYEGGQSRSKYYIESRTNN</sequence>
<proteinExistence type="predicted"/>
<organism evidence="2 3">
    <name type="scientific">Gemella haemolysans ATCC 10379</name>
    <dbReference type="NCBI Taxonomy" id="546270"/>
    <lineage>
        <taxon>Bacteria</taxon>
        <taxon>Bacillati</taxon>
        <taxon>Bacillota</taxon>
        <taxon>Bacilli</taxon>
        <taxon>Bacillales</taxon>
        <taxon>Gemellaceae</taxon>
        <taxon>Gemella</taxon>
    </lineage>
</organism>
<dbReference type="OrthoDB" id="2991236at2"/>
<name>C5NUX1_9BACL</name>
<protein>
    <submittedName>
        <fullName evidence="2">Uncharacterized protein</fullName>
    </submittedName>
</protein>
<keyword evidence="1" id="KW-0812">Transmembrane</keyword>
<reference evidence="2" key="2">
    <citation type="submission" date="2009-06" db="EMBL/GenBank/DDBJ databases">
        <authorList>
            <person name="Sebastian Y."/>
            <person name="Madupu R."/>
            <person name="Durkin A.S."/>
            <person name="Torralba M."/>
            <person name="Methe B."/>
            <person name="Sutton G.G."/>
            <person name="Strausberg R.L."/>
            <person name="Nelson K.E."/>
        </authorList>
    </citation>
    <scope>NUCLEOTIDE SEQUENCE [LARGE SCALE GENOMIC DNA]</scope>
    <source>
        <strain evidence="2">ATCC 10379</strain>
    </source>
</reference>
<evidence type="ECO:0000313" key="2">
    <source>
        <dbReference type="EMBL" id="EER69094.1"/>
    </source>
</evidence>
<dbReference type="EMBL" id="ACDZ02000005">
    <property type="protein sequence ID" value="EER69094.1"/>
    <property type="molecule type" value="Genomic_DNA"/>
</dbReference>
<gene>
    <name evidence="2" type="ORF">GEMHA0001_1348</name>
</gene>
<feature type="transmembrane region" description="Helical" evidence="1">
    <location>
        <begin position="7"/>
        <end position="26"/>
    </location>
</feature>
<comment type="caution">
    <text evidence="2">The sequence shown here is derived from an EMBL/GenBank/DDBJ whole genome shotgun (WGS) entry which is preliminary data.</text>
</comment>
<dbReference type="RefSeq" id="WP_004263512.1">
    <property type="nucleotide sequence ID" value="NZ_ACDZ02000005.1"/>
</dbReference>
<dbReference type="AlphaFoldDB" id="C5NUX1"/>
<dbReference type="eggNOG" id="ENOG50304XQ">
    <property type="taxonomic scope" value="Bacteria"/>
</dbReference>
<evidence type="ECO:0000313" key="3">
    <source>
        <dbReference type="Proteomes" id="UP000006004"/>
    </source>
</evidence>
<keyword evidence="1" id="KW-1133">Transmembrane helix</keyword>
<keyword evidence="1" id="KW-0472">Membrane</keyword>
<accession>C5NUX1</accession>